<dbReference type="Proteomes" id="UP000178370">
    <property type="component" value="Unassembled WGS sequence"/>
</dbReference>
<sequence length="76" mass="8292">MSYSYLAQSPGYTAHVVAQANKALARIDTDFAALFVENPITEKGCAARAYFLTLDLNEQAALRETLTSLDSKQGCF</sequence>
<dbReference type="EMBL" id="MFKV01000029">
    <property type="protein sequence ID" value="OGG49559.1"/>
    <property type="molecule type" value="Genomic_DNA"/>
</dbReference>
<evidence type="ECO:0000313" key="1">
    <source>
        <dbReference type="EMBL" id="OGG49559.1"/>
    </source>
</evidence>
<accession>A0A1F6CK10</accession>
<gene>
    <name evidence="1" type="ORF">A2763_01955</name>
</gene>
<comment type="caution">
    <text evidence="1">The sequence shown here is derived from an EMBL/GenBank/DDBJ whole genome shotgun (WGS) entry which is preliminary data.</text>
</comment>
<proteinExistence type="predicted"/>
<organism evidence="1 2">
    <name type="scientific">Candidatus Kaiserbacteria bacterium RIFCSPHIGHO2_01_FULL_54_36</name>
    <dbReference type="NCBI Taxonomy" id="1798482"/>
    <lineage>
        <taxon>Bacteria</taxon>
        <taxon>Candidatus Kaiseribacteriota</taxon>
    </lineage>
</organism>
<evidence type="ECO:0000313" key="2">
    <source>
        <dbReference type="Proteomes" id="UP000178370"/>
    </source>
</evidence>
<protein>
    <submittedName>
        <fullName evidence="1">Uncharacterized protein</fullName>
    </submittedName>
</protein>
<name>A0A1F6CK10_9BACT</name>
<reference evidence="1 2" key="1">
    <citation type="journal article" date="2016" name="Nat. Commun.">
        <title>Thousands of microbial genomes shed light on interconnected biogeochemical processes in an aquifer system.</title>
        <authorList>
            <person name="Anantharaman K."/>
            <person name="Brown C.T."/>
            <person name="Hug L.A."/>
            <person name="Sharon I."/>
            <person name="Castelle C.J."/>
            <person name="Probst A.J."/>
            <person name="Thomas B.C."/>
            <person name="Singh A."/>
            <person name="Wilkins M.J."/>
            <person name="Karaoz U."/>
            <person name="Brodie E.L."/>
            <person name="Williams K.H."/>
            <person name="Hubbard S.S."/>
            <person name="Banfield J.F."/>
        </authorList>
    </citation>
    <scope>NUCLEOTIDE SEQUENCE [LARGE SCALE GENOMIC DNA]</scope>
</reference>
<dbReference type="AlphaFoldDB" id="A0A1F6CK10"/>